<evidence type="ECO:0000256" key="10">
    <source>
        <dbReference type="ARBA" id="ARBA00023304"/>
    </source>
</evidence>
<dbReference type="SUPFAM" id="SSF55021">
    <property type="entry name" value="ACT-like"/>
    <property type="match status" value="2"/>
</dbReference>
<dbReference type="InterPro" id="IPR036052">
    <property type="entry name" value="TrpB-like_PALP_sf"/>
</dbReference>
<dbReference type="InterPro" id="IPR045865">
    <property type="entry name" value="ACT-like_dom_sf"/>
</dbReference>
<dbReference type="Gene3D" id="3.40.1020.10">
    <property type="entry name" value="Biosynthetic Threonine Deaminase, Domain 3"/>
    <property type="match status" value="1"/>
</dbReference>
<dbReference type="Pfam" id="PF00291">
    <property type="entry name" value="PALP"/>
    <property type="match status" value="1"/>
</dbReference>
<protein>
    <recommendedName>
        <fullName evidence="5">threonine ammonia-lyase</fullName>
        <ecNumber evidence="5">4.3.1.19</ecNumber>
    </recommendedName>
</protein>
<evidence type="ECO:0000313" key="13">
    <source>
        <dbReference type="Proteomes" id="UP000247099"/>
    </source>
</evidence>
<dbReference type="UniPathway" id="UPA00047">
    <property type="reaction ID" value="UER00054"/>
</dbReference>
<comment type="caution">
    <text evidence="12">The sequence shown here is derived from an EMBL/GenBank/DDBJ whole genome shotgun (WGS) entry which is preliminary data.</text>
</comment>
<keyword evidence="6" id="KW-0028">Amino-acid biosynthesis</keyword>
<dbReference type="InterPro" id="IPR001721">
    <property type="entry name" value="TD_ACT-like"/>
</dbReference>
<sequence>MDGETRLQQLQQEILFARRRVYEVGDATPLQSIRLENDIDLWVKREDLSPIHAYKWRGAYNKMAQLSADELKRGVVTASAGNHAQGVALAACKLDTKATIFMPLSTPRMKQLAVRRHGGESVEIRLLGDTYDAASKAAHQAAKQDGLSYIHAYDDLAVMAGQGTLADEIVMSGHGPFDVAFLQVGGGGMAGATAAWLKVHYPDIKIIGVEGEGQASMAAAVQAGKPVALDKLDIFCDGTAVRKAGTLTREICAEVIDEWMTVSNDEVAAAIQFHWEQLRCVPEPSGAMGMAAALKTKDKLKGKRALTILCGANMDFEQLASVARRAAVGALHRRYLKIGIPEKSGAMYSLLNALPDTVNIVDFQYGKIDQHEAAPVIGFDLNPLEFDGLKKALRDGGYEISEVTSDIDVNFRMIHYDPKLFAYPRFITLEFHERPGALADFLREVSPHANLCYFNYVYSGERVGRALLGFEFSSRQEHDEFTDHLDKADAYRDYKIVSKDTLDRMV</sequence>
<keyword evidence="9" id="KW-0456">Lyase</keyword>
<dbReference type="GO" id="GO:0009097">
    <property type="term" value="P:isoleucine biosynthetic process"/>
    <property type="evidence" value="ECO:0007669"/>
    <property type="project" value="UniProtKB-UniPathway"/>
</dbReference>
<dbReference type="InterPro" id="IPR050147">
    <property type="entry name" value="Ser/Thr_Dehydratase"/>
</dbReference>
<gene>
    <name evidence="12" type="ORF">DDZ13_02625</name>
</gene>
<keyword evidence="13" id="KW-1185">Reference proteome</keyword>
<comment type="similarity">
    <text evidence="4">Belongs to the serine/threonine dehydratase family.</text>
</comment>
<dbReference type="OrthoDB" id="9811476at2"/>
<evidence type="ECO:0000256" key="1">
    <source>
        <dbReference type="ARBA" id="ARBA00001274"/>
    </source>
</evidence>
<evidence type="ECO:0000256" key="5">
    <source>
        <dbReference type="ARBA" id="ARBA00012096"/>
    </source>
</evidence>
<evidence type="ECO:0000256" key="4">
    <source>
        <dbReference type="ARBA" id="ARBA00010869"/>
    </source>
</evidence>
<dbReference type="EMBL" id="QHJQ01000002">
    <property type="protein sequence ID" value="PXA04877.1"/>
    <property type="molecule type" value="Genomic_DNA"/>
</dbReference>
<feature type="domain" description="ACT-like" evidence="11">
    <location>
        <begin position="425"/>
        <end position="498"/>
    </location>
</feature>
<dbReference type="FunCoup" id="A0A317ZL25">
    <property type="interactions" value="344"/>
</dbReference>
<dbReference type="FunFam" id="3.40.50.1100:FF:000005">
    <property type="entry name" value="Threonine dehydratase catabolic"/>
    <property type="match status" value="1"/>
</dbReference>
<keyword evidence="10" id="KW-0100">Branched-chain amino acid biosynthesis</keyword>
<comment type="pathway">
    <text evidence="3">Amino-acid biosynthesis; L-isoleucine biosynthesis; 2-oxobutanoate from L-threonine: step 1/1.</text>
</comment>
<evidence type="ECO:0000256" key="8">
    <source>
        <dbReference type="ARBA" id="ARBA00022898"/>
    </source>
</evidence>
<accession>A0A317ZL25</accession>
<evidence type="ECO:0000259" key="11">
    <source>
        <dbReference type="PROSITE" id="PS51672"/>
    </source>
</evidence>
<dbReference type="PANTHER" id="PTHR48078">
    <property type="entry name" value="THREONINE DEHYDRATASE, MITOCHONDRIAL-RELATED"/>
    <property type="match status" value="1"/>
</dbReference>
<dbReference type="SUPFAM" id="SSF53686">
    <property type="entry name" value="Tryptophan synthase beta subunit-like PLP-dependent enzymes"/>
    <property type="match status" value="1"/>
</dbReference>
<reference evidence="12 13" key="1">
    <citation type="submission" date="2018-05" db="EMBL/GenBank/DDBJ databases">
        <title>Coraliomargarita sinensis sp. nov., isolated from a marine solar saltern.</title>
        <authorList>
            <person name="Zhou L.Y."/>
        </authorList>
    </citation>
    <scope>NUCLEOTIDE SEQUENCE [LARGE SCALE GENOMIC DNA]</scope>
    <source>
        <strain evidence="12 13">WN38</strain>
    </source>
</reference>
<comment type="catalytic activity">
    <reaction evidence="1">
        <text>L-threonine = 2-oxobutanoate + NH4(+)</text>
        <dbReference type="Rhea" id="RHEA:22108"/>
        <dbReference type="ChEBI" id="CHEBI:16763"/>
        <dbReference type="ChEBI" id="CHEBI:28938"/>
        <dbReference type="ChEBI" id="CHEBI:57926"/>
        <dbReference type="EC" id="4.3.1.19"/>
    </reaction>
</comment>
<evidence type="ECO:0000256" key="2">
    <source>
        <dbReference type="ARBA" id="ARBA00001933"/>
    </source>
</evidence>
<evidence type="ECO:0000256" key="9">
    <source>
        <dbReference type="ARBA" id="ARBA00023239"/>
    </source>
</evidence>
<dbReference type="PROSITE" id="PS51672">
    <property type="entry name" value="ACT_LIKE"/>
    <property type="match status" value="1"/>
</dbReference>
<dbReference type="InParanoid" id="A0A317ZL25"/>
<dbReference type="CDD" id="cd01562">
    <property type="entry name" value="Thr-dehyd"/>
    <property type="match status" value="1"/>
</dbReference>
<dbReference type="InterPro" id="IPR038110">
    <property type="entry name" value="TD_ACT-like_sf"/>
</dbReference>
<dbReference type="InterPro" id="IPR001926">
    <property type="entry name" value="TrpB-like_PALP"/>
</dbReference>
<comment type="cofactor">
    <cofactor evidence="2">
        <name>pyridoxal 5'-phosphate</name>
        <dbReference type="ChEBI" id="CHEBI:597326"/>
    </cofactor>
</comment>
<evidence type="ECO:0000256" key="7">
    <source>
        <dbReference type="ARBA" id="ARBA00022624"/>
    </source>
</evidence>
<dbReference type="AlphaFoldDB" id="A0A317ZL25"/>
<evidence type="ECO:0000256" key="6">
    <source>
        <dbReference type="ARBA" id="ARBA00022605"/>
    </source>
</evidence>
<dbReference type="Pfam" id="PF00585">
    <property type="entry name" value="Thr_dehydrat_C"/>
    <property type="match status" value="2"/>
</dbReference>
<dbReference type="GO" id="GO:0004794">
    <property type="term" value="F:threonine deaminase activity"/>
    <property type="evidence" value="ECO:0007669"/>
    <property type="project" value="UniProtKB-EC"/>
</dbReference>
<dbReference type="GO" id="GO:0006565">
    <property type="term" value="P:L-serine catabolic process"/>
    <property type="evidence" value="ECO:0007669"/>
    <property type="project" value="TreeGrafter"/>
</dbReference>
<evidence type="ECO:0000313" key="12">
    <source>
        <dbReference type="EMBL" id="PXA04877.1"/>
    </source>
</evidence>
<dbReference type="Gene3D" id="3.40.50.1100">
    <property type="match status" value="2"/>
</dbReference>
<organism evidence="12 13">
    <name type="scientific">Coraliomargarita sinensis</name>
    <dbReference type="NCBI Taxonomy" id="2174842"/>
    <lineage>
        <taxon>Bacteria</taxon>
        <taxon>Pseudomonadati</taxon>
        <taxon>Verrucomicrobiota</taxon>
        <taxon>Opitutia</taxon>
        <taxon>Puniceicoccales</taxon>
        <taxon>Coraliomargaritaceae</taxon>
        <taxon>Coraliomargarita</taxon>
    </lineage>
</organism>
<dbReference type="GO" id="GO:0003941">
    <property type="term" value="F:L-serine ammonia-lyase activity"/>
    <property type="evidence" value="ECO:0007669"/>
    <property type="project" value="TreeGrafter"/>
</dbReference>
<evidence type="ECO:0000256" key="3">
    <source>
        <dbReference type="ARBA" id="ARBA00004810"/>
    </source>
</evidence>
<name>A0A317ZL25_9BACT</name>
<proteinExistence type="inferred from homology"/>
<dbReference type="Proteomes" id="UP000247099">
    <property type="component" value="Unassembled WGS sequence"/>
</dbReference>
<dbReference type="EC" id="4.3.1.19" evidence="5"/>
<keyword evidence="7" id="KW-0412">Isoleucine biosynthesis</keyword>
<keyword evidence="8" id="KW-0663">Pyridoxal phosphate</keyword>